<evidence type="ECO:0000256" key="8">
    <source>
        <dbReference type="SAM" id="Phobius"/>
    </source>
</evidence>
<dbReference type="Proteomes" id="UP001200604">
    <property type="component" value="Unassembled WGS sequence"/>
</dbReference>
<dbReference type="SUPFAM" id="SSF81345">
    <property type="entry name" value="ABC transporter involved in vitamin B12 uptake, BtuC"/>
    <property type="match status" value="1"/>
</dbReference>
<proteinExistence type="inferred from homology"/>
<keyword evidence="3 6" id="KW-0812">Transmembrane</keyword>
<dbReference type="RefSeq" id="WP_231725341.1">
    <property type="nucleotide sequence ID" value="NZ_JAFFSY010000001.1"/>
</dbReference>
<keyword evidence="5 8" id="KW-0472">Membrane</keyword>
<dbReference type="CDD" id="cd06550">
    <property type="entry name" value="TM_ABC_iron-siderophores_like"/>
    <property type="match status" value="1"/>
</dbReference>
<evidence type="ECO:0000256" key="7">
    <source>
        <dbReference type="SAM" id="MobiDB-lite"/>
    </source>
</evidence>
<feature type="transmembrane region" description="Helical" evidence="8">
    <location>
        <begin position="214"/>
        <end position="233"/>
    </location>
</feature>
<feature type="region of interest" description="Disordered" evidence="7">
    <location>
        <begin position="292"/>
        <end position="317"/>
    </location>
</feature>
<evidence type="ECO:0000313" key="10">
    <source>
        <dbReference type="Proteomes" id="UP001200604"/>
    </source>
</evidence>
<feature type="transmembrane region" description="Helical" evidence="8">
    <location>
        <begin position="152"/>
        <end position="169"/>
    </location>
</feature>
<keyword evidence="10" id="KW-1185">Reference proteome</keyword>
<keyword evidence="4 8" id="KW-1133">Transmembrane helix</keyword>
<sequence>MNPFALTGAFPGAPIHASLASAFIEPFTYSFMQRAVIVTSVTALCTGLLSAWIILLGWSLLGDAISHAVLPGVVISYILGIPFSIGALIAALLTVGLIGTIRGKTNLKDDTAIGIVFTTFFAFGLVLISMTPSTTDLHSILFGNLLGVRQSALIQVVVIALLASALVLIKRRDITLWSFDAINARSLGINPTLMRGFMLTMLALVIVASMQAVGVILVVAMLITPGAISLLIFARMRSTLIWTPVISWVTAMTGLLISYWTDVSSGGMIVVVQGCTFMVVFATKHWVSRVRHRAHQGTPREEKKPHEEGAQQRAAQT</sequence>
<dbReference type="PANTHER" id="PTHR30477">
    <property type="entry name" value="ABC-TRANSPORTER METAL-BINDING PROTEIN"/>
    <property type="match status" value="1"/>
</dbReference>
<gene>
    <name evidence="9" type="ORF">L3H44_00610</name>
</gene>
<evidence type="ECO:0000256" key="4">
    <source>
        <dbReference type="ARBA" id="ARBA00022989"/>
    </source>
</evidence>
<protein>
    <submittedName>
        <fullName evidence="9">Metal ABC transporter permease</fullName>
    </submittedName>
</protein>
<reference evidence="9 10" key="1">
    <citation type="submission" date="2022-01" db="EMBL/GenBank/DDBJ databases">
        <title>Identification and Characterization of Corynebacterium sp.</title>
        <authorList>
            <person name="Luo Q."/>
            <person name="Qu P."/>
            <person name="Chen Q."/>
        </authorList>
    </citation>
    <scope>NUCLEOTIDE SEQUENCE [LARGE SCALE GENOMIC DNA]</scope>
    <source>
        <strain evidence="9 10">MC-12</strain>
    </source>
</reference>
<organism evidence="9 10">
    <name type="scientific">Corynebacterium parakroppenstedtii</name>
    <dbReference type="NCBI Taxonomy" id="2828363"/>
    <lineage>
        <taxon>Bacteria</taxon>
        <taxon>Bacillati</taxon>
        <taxon>Actinomycetota</taxon>
        <taxon>Actinomycetes</taxon>
        <taxon>Mycobacteriales</taxon>
        <taxon>Corynebacteriaceae</taxon>
        <taxon>Corynebacterium</taxon>
    </lineage>
</organism>
<comment type="similarity">
    <text evidence="2 6">Belongs to the ABC-3 integral membrane protein family.</text>
</comment>
<evidence type="ECO:0000256" key="2">
    <source>
        <dbReference type="ARBA" id="ARBA00008034"/>
    </source>
</evidence>
<feature type="transmembrane region" description="Helical" evidence="8">
    <location>
        <begin position="266"/>
        <end position="283"/>
    </location>
</feature>
<feature type="transmembrane region" description="Helical" evidence="8">
    <location>
        <begin position="111"/>
        <end position="132"/>
    </location>
</feature>
<dbReference type="GeneID" id="92726443"/>
<dbReference type="Pfam" id="PF00950">
    <property type="entry name" value="ABC-3"/>
    <property type="match status" value="1"/>
</dbReference>
<feature type="transmembrane region" description="Helical" evidence="8">
    <location>
        <begin position="36"/>
        <end position="61"/>
    </location>
</feature>
<comment type="caution">
    <text evidence="9">The sequence shown here is derived from an EMBL/GenBank/DDBJ whole genome shotgun (WGS) entry which is preliminary data.</text>
</comment>
<evidence type="ECO:0000256" key="6">
    <source>
        <dbReference type="RuleBase" id="RU003943"/>
    </source>
</evidence>
<accession>A0ABS9HHW9</accession>
<comment type="subcellular location">
    <subcellularLocation>
        <location evidence="6">Cell membrane</location>
        <topology evidence="6">Multi-pass membrane protein</topology>
    </subcellularLocation>
    <subcellularLocation>
        <location evidence="1">Membrane</location>
        <topology evidence="1">Multi-pass membrane protein</topology>
    </subcellularLocation>
</comment>
<feature type="transmembrane region" description="Helical" evidence="8">
    <location>
        <begin position="6"/>
        <end position="24"/>
    </location>
</feature>
<evidence type="ECO:0000313" key="9">
    <source>
        <dbReference type="EMBL" id="MCF6772921.1"/>
    </source>
</evidence>
<dbReference type="Gene3D" id="1.10.3470.10">
    <property type="entry name" value="ABC transporter involved in vitamin B12 uptake, BtuC"/>
    <property type="match status" value="1"/>
</dbReference>
<evidence type="ECO:0000256" key="1">
    <source>
        <dbReference type="ARBA" id="ARBA00004141"/>
    </source>
</evidence>
<evidence type="ECO:0000256" key="5">
    <source>
        <dbReference type="ARBA" id="ARBA00023136"/>
    </source>
</evidence>
<feature type="transmembrane region" description="Helical" evidence="8">
    <location>
        <begin position="240"/>
        <end position="260"/>
    </location>
</feature>
<dbReference type="InterPro" id="IPR037294">
    <property type="entry name" value="ABC_BtuC-like"/>
</dbReference>
<dbReference type="InterPro" id="IPR001626">
    <property type="entry name" value="ABC_TroCD"/>
</dbReference>
<keyword evidence="6" id="KW-0813">Transport</keyword>
<evidence type="ECO:0000256" key="3">
    <source>
        <dbReference type="ARBA" id="ARBA00022692"/>
    </source>
</evidence>
<name>A0ABS9HHW9_9CORY</name>
<feature type="transmembrane region" description="Helical" evidence="8">
    <location>
        <begin position="73"/>
        <end position="99"/>
    </location>
</feature>
<dbReference type="PANTHER" id="PTHR30477:SF13">
    <property type="entry name" value="IRON TRANSPORT SYSTEM MEMBRANE PROTEIN HI_0360-RELATED"/>
    <property type="match status" value="1"/>
</dbReference>
<dbReference type="EMBL" id="JAKJKU010000001">
    <property type="protein sequence ID" value="MCF6772921.1"/>
    <property type="molecule type" value="Genomic_DNA"/>
</dbReference>
<feature type="transmembrane region" description="Helical" evidence="8">
    <location>
        <begin position="189"/>
        <end position="208"/>
    </location>
</feature>
<feature type="compositionally biased region" description="Basic and acidic residues" evidence="7">
    <location>
        <begin position="298"/>
        <end position="310"/>
    </location>
</feature>